<proteinExistence type="predicted"/>
<dbReference type="STRING" id="498211.CJA_2033"/>
<dbReference type="AlphaFoldDB" id="B3PHN2"/>
<dbReference type="PANTHER" id="PTHR30600:SF4">
    <property type="entry name" value="CYTOCHROME C DOMAIN-CONTAINING PROTEIN"/>
    <property type="match status" value="1"/>
</dbReference>
<dbReference type="GO" id="GO:0009055">
    <property type="term" value="F:electron transfer activity"/>
    <property type="evidence" value="ECO:0007669"/>
    <property type="project" value="InterPro"/>
</dbReference>
<keyword evidence="2 4" id="KW-0479">Metal-binding</keyword>
<feature type="domain" description="Cytochrome c" evidence="5">
    <location>
        <begin position="320"/>
        <end position="412"/>
    </location>
</feature>
<evidence type="ECO:0000256" key="2">
    <source>
        <dbReference type="ARBA" id="ARBA00022723"/>
    </source>
</evidence>
<feature type="domain" description="Cytochrome c" evidence="5">
    <location>
        <begin position="54"/>
        <end position="310"/>
    </location>
</feature>
<dbReference type="GO" id="GO:0004130">
    <property type="term" value="F:cytochrome-c peroxidase activity"/>
    <property type="evidence" value="ECO:0007669"/>
    <property type="project" value="TreeGrafter"/>
</dbReference>
<keyword evidence="1 4" id="KW-0349">Heme</keyword>
<accession>B3PHN2</accession>
<dbReference type="Proteomes" id="UP000001036">
    <property type="component" value="Chromosome"/>
</dbReference>
<dbReference type="EMBL" id="CP000934">
    <property type="protein sequence ID" value="ACE84481.1"/>
    <property type="molecule type" value="Genomic_DNA"/>
</dbReference>
<keyword evidence="3 4" id="KW-0408">Iron</keyword>
<dbReference type="HOGENOM" id="CLU_033900_1_0_6"/>
<organism evidence="6 7">
    <name type="scientific">Cellvibrio japonicus (strain Ueda107)</name>
    <name type="common">Pseudomonas fluorescens subsp. cellulosa</name>
    <dbReference type="NCBI Taxonomy" id="498211"/>
    <lineage>
        <taxon>Bacteria</taxon>
        <taxon>Pseudomonadati</taxon>
        <taxon>Pseudomonadota</taxon>
        <taxon>Gammaproteobacteria</taxon>
        <taxon>Cellvibrionales</taxon>
        <taxon>Cellvibrionaceae</taxon>
        <taxon>Cellvibrio</taxon>
    </lineage>
</organism>
<sequence>MMEWRTCVMVLLLILVQRAIAEGTVTIIQPHITHNQTREAYGQPFRGLNREDQARFFRGRHLFRQSWVIAPASDTLVGLGPLYNRIACVSCHPKNGRGRAPEEAGERMQSMLVRLSVPGKSATAGPKPHPVYGTQLNEEGVPGVPGEGRAQVVWEYHTHILADGTPVRLRKPSIRFSELGYGKLKPVLTSARIGPAVFGLGLLEAVSDEDLLAMAQQPKPDGITGKVNRVWDIASQQTRIGRFGAKANVASLRSQIAEAMHNDLGITSNLLPRENCQPRQHACRQAPSGGSPELSDTQLDDLEFYFRHIAVPAQRNTDATDVISGEKIFADIGCAICHKPQLQTAKDYPHTTLANLSLQPYTDLLLHDMGEGLADQRPDFLASGREWRTPPLWGIGLTESISEYQAYLHDGRAQTLTEAILWHGGEAKKSRDRYQQLPRRKREQLEQFLLSL</sequence>
<evidence type="ECO:0000313" key="7">
    <source>
        <dbReference type="Proteomes" id="UP000001036"/>
    </source>
</evidence>
<keyword evidence="7" id="KW-1185">Reference proteome</keyword>
<dbReference type="InterPro" id="IPR010538">
    <property type="entry name" value="DHOR"/>
</dbReference>
<evidence type="ECO:0000256" key="3">
    <source>
        <dbReference type="ARBA" id="ARBA00023004"/>
    </source>
</evidence>
<dbReference type="InterPro" id="IPR036909">
    <property type="entry name" value="Cyt_c-like_dom_sf"/>
</dbReference>
<dbReference type="GO" id="GO:0020037">
    <property type="term" value="F:heme binding"/>
    <property type="evidence" value="ECO:0007669"/>
    <property type="project" value="InterPro"/>
</dbReference>
<dbReference type="GO" id="GO:0046872">
    <property type="term" value="F:metal ion binding"/>
    <property type="evidence" value="ECO:0007669"/>
    <property type="project" value="UniProtKB-KW"/>
</dbReference>
<evidence type="ECO:0000259" key="5">
    <source>
        <dbReference type="PROSITE" id="PS51007"/>
    </source>
</evidence>
<dbReference type="eggNOG" id="COG3488">
    <property type="taxonomic scope" value="Bacteria"/>
</dbReference>
<dbReference type="InterPro" id="IPR009056">
    <property type="entry name" value="Cyt_c-like_dom"/>
</dbReference>
<protein>
    <submittedName>
        <fullName evidence="6">Predicted thiol oxidoreductase</fullName>
    </submittedName>
</protein>
<gene>
    <name evidence="6" type="ordered locus">CJA_2033</name>
</gene>
<name>B3PHN2_CELJU</name>
<reference evidence="6 7" key="1">
    <citation type="journal article" date="2008" name="J. Bacteriol.">
        <title>Insights into plant cell wall degradation from the genome sequence of the soil bacterium Cellvibrio japonicus.</title>
        <authorList>
            <person name="Deboy R.T."/>
            <person name="Mongodin E.F."/>
            <person name="Fouts D.E."/>
            <person name="Tailford L.E."/>
            <person name="Khouri H."/>
            <person name="Emerson J.B."/>
            <person name="Mohamoud Y."/>
            <person name="Watkins K."/>
            <person name="Henrissat B."/>
            <person name="Gilbert H.J."/>
            <person name="Nelson K.E."/>
        </authorList>
    </citation>
    <scope>NUCLEOTIDE SEQUENCE [LARGE SCALE GENOMIC DNA]</scope>
    <source>
        <strain evidence="6 7">Ueda107</strain>
    </source>
</reference>
<dbReference type="PROSITE" id="PS51007">
    <property type="entry name" value="CYTC"/>
    <property type="match status" value="2"/>
</dbReference>
<evidence type="ECO:0000313" key="6">
    <source>
        <dbReference type="EMBL" id="ACE84481.1"/>
    </source>
</evidence>
<dbReference type="Pfam" id="PF06537">
    <property type="entry name" value="DHOR"/>
    <property type="match status" value="1"/>
</dbReference>
<dbReference type="InterPro" id="IPR051395">
    <property type="entry name" value="Cytochrome_c_Peroxidase/MauG"/>
</dbReference>
<dbReference type="Gene3D" id="1.10.760.10">
    <property type="entry name" value="Cytochrome c-like domain"/>
    <property type="match status" value="1"/>
</dbReference>
<dbReference type="SUPFAM" id="SSF46626">
    <property type="entry name" value="Cytochrome c"/>
    <property type="match status" value="1"/>
</dbReference>
<dbReference type="RefSeq" id="WP_012487640.1">
    <property type="nucleotide sequence ID" value="NC_010995.1"/>
</dbReference>
<dbReference type="PIRSF" id="PIRSF028099">
    <property type="entry name" value="DUF1111"/>
    <property type="match status" value="1"/>
</dbReference>
<dbReference type="PANTHER" id="PTHR30600">
    <property type="entry name" value="CYTOCHROME C PEROXIDASE-RELATED"/>
    <property type="match status" value="1"/>
</dbReference>
<evidence type="ECO:0000256" key="1">
    <source>
        <dbReference type="ARBA" id="ARBA00022617"/>
    </source>
</evidence>
<evidence type="ECO:0000256" key="4">
    <source>
        <dbReference type="PROSITE-ProRule" id="PRU00433"/>
    </source>
</evidence>
<dbReference type="KEGG" id="cja:CJA_2033"/>